<comment type="caution">
    <text evidence="1">The sequence shown here is derived from an EMBL/GenBank/DDBJ whole genome shotgun (WGS) entry which is preliminary data.</text>
</comment>
<reference evidence="1" key="2">
    <citation type="submission" date="2021-04" db="EMBL/GenBank/DDBJ databases">
        <authorList>
            <person name="Gilroy R."/>
        </authorList>
    </citation>
    <scope>NUCLEOTIDE SEQUENCE</scope>
    <source>
        <strain evidence="1">26628</strain>
    </source>
</reference>
<organism evidence="1 2">
    <name type="scientific">Candidatus Borkfalkia faecigallinarum</name>
    <dbReference type="NCBI Taxonomy" id="2838509"/>
    <lineage>
        <taxon>Bacteria</taxon>
        <taxon>Bacillati</taxon>
        <taxon>Bacillota</taxon>
        <taxon>Clostridia</taxon>
        <taxon>Christensenellales</taxon>
        <taxon>Christensenellaceae</taxon>
        <taxon>Candidatus Borkfalkia</taxon>
    </lineage>
</organism>
<evidence type="ECO:0000313" key="1">
    <source>
        <dbReference type="EMBL" id="HIX47012.1"/>
    </source>
</evidence>
<protein>
    <submittedName>
        <fullName evidence="1">Uncharacterized protein</fullName>
    </submittedName>
</protein>
<dbReference type="Proteomes" id="UP000824249">
    <property type="component" value="Unassembled WGS sequence"/>
</dbReference>
<proteinExistence type="predicted"/>
<dbReference type="AlphaFoldDB" id="A0A9D1VVH5"/>
<sequence length="89" mass="10063">MNIDTRWIEPYMTAGFLIESGETEKAREIYAKMKEDMAAAGEPEKNIRIIDNCIEVSYVQDEIIALKANGGDKAAIAELEKKKRALMLR</sequence>
<gene>
    <name evidence="1" type="ORF">H9737_04905</name>
</gene>
<dbReference type="EMBL" id="DXFD01000076">
    <property type="protein sequence ID" value="HIX47012.1"/>
    <property type="molecule type" value="Genomic_DNA"/>
</dbReference>
<name>A0A9D1VVH5_9FIRM</name>
<accession>A0A9D1VVH5</accession>
<reference evidence="1" key="1">
    <citation type="journal article" date="2021" name="PeerJ">
        <title>Extensive microbial diversity within the chicken gut microbiome revealed by metagenomics and culture.</title>
        <authorList>
            <person name="Gilroy R."/>
            <person name="Ravi A."/>
            <person name="Getino M."/>
            <person name="Pursley I."/>
            <person name="Horton D.L."/>
            <person name="Alikhan N.F."/>
            <person name="Baker D."/>
            <person name="Gharbi K."/>
            <person name="Hall N."/>
            <person name="Watson M."/>
            <person name="Adriaenssens E.M."/>
            <person name="Foster-Nyarko E."/>
            <person name="Jarju S."/>
            <person name="Secka A."/>
            <person name="Antonio M."/>
            <person name="Oren A."/>
            <person name="Chaudhuri R.R."/>
            <person name="La Ragione R."/>
            <person name="Hildebrand F."/>
            <person name="Pallen M.J."/>
        </authorList>
    </citation>
    <scope>NUCLEOTIDE SEQUENCE</scope>
    <source>
        <strain evidence="1">26628</strain>
    </source>
</reference>
<evidence type="ECO:0000313" key="2">
    <source>
        <dbReference type="Proteomes" id="UP000824249"/>
    </source>
</evidence>